<reference evidence="6 7" key="1">
    <citation type="submission" date="2019-08" db="EMBL/GenBank/DDBJ databases">
        <title>Actinomadura sp. nov. CYP1-5 isolated from mountain soil.</title>
        <authorList>
            <person name="Songsumanus A."/>
            <person name="Kuncharoen N."/>
            <person name="Kudo T."/>
            <person name="Yuki M."/>
            <person name="Igarashi Y."/>
            <person name="Tanasupawat S."/>
        </authorList>
    </citation>
    <scope>NUCLEOTIDE SEQUENCE [LARGE SCALE GENOMIC DNA]</scope>
    <source>
        <strain evidence="6 7">GKU157</strain>
    </source>
</reference>
<name>A0A5D0TTM5_9ACTN</name>
<evidence type="ECO:0000256" key="2">
    <source>
        <dbReference type="ARBA" id="ARBA00023125"/>
    </source>
</evidence>
<dbReference type="PANTHER" id="PTHR30136">
    <property type="entry name" value="HELIX-TURN-HELIX TRANSCRIPTIONAL REGULATOR, ICLR FAMILY"/>
    <property type="match status" value="1"/>
</dbReference>
<dbReference type="AlphaFoldDB" id="A0A5D0TTM5"/>
<feature type="domain" description="HTH iclR-type" evidence="4">
    <location>
        <begin position="11"/>
        <end position="71"/>
    </location>
</feature>
<keyword evidence="3" id="KW-0804">Transcription</keyword>
<dbReference type="GO" id="GO:0045892">
    <property type="term" value="P:negative regulation of DNA-templated transcription"/>
    <property type="evidence" value="ECO:0007669"/>
    <property type="project" value="TreeGrafter"/>
</dbReference>
<evidence type="ECO:0000259" key="5">
    <source>
        <dbReference type="PROSITE" id="PS51078"/>
    </source>
</evidence>
<dbReference type="GO" id="GO:0003677">
    <property type="term" value="F:DNA binding"/>
    <property type="evidence" value="ECO:0007669"/>
    <property type="project" value="UniProtKB-KW"/>
</dbReference>
<accession>A0A5D0TTM5</accession>
<dbReference type="PROSITE" id="PS51077">
    <property type="entry name" value="HTH_ICLR"/>
    <property type="match status" value="1"/>
</dbReference>
<evidence type="ECO:0000313" key="6">
    <source>
        <dbReference type="EMBL" id="TYC08672.1"/>
    </source>
</evidence>
<dbReference type="InterPro" id="IPR014757">
    <property type="entry name" value="Tscrpt_reg_IclR_C"/>
</dbReference>
<dbReference type="PANTHER" id="PTHR30136:SF35">
    <property type="entry name" value="HTH-TYPE TRANSCRIPTIONAL REGULATOR RV1719"/>
    <property type="match status" value="1"/>
</dbReference>
<dbReference type="Gene3D" id="1.10.10.10">
    <property type="entry name" value="Winged helix-like DNA-binding domain superfamily/Winged helix DNA-binding domain"/>
    <property type="match status" value="1"/>
</dbReference>
<dbReference type="SUPFAM" id="SSF55781">
    <property type="entry name" value="GAF domain-like"/>
    <property type="match status" value="1"/>
</dbReference>
<dbReference type="InterPro" id="IPR036390">
    <property type="entry name" value="WH_DNA-bd_sf"/>
</dbReference>
<evidence type="ECO:0000256" key="1">
    <source>
        <dbReference type="ARBA" id="ARBA00023015"/>
    </source>
</evidence>
<protein>
    <submittedName>
        <fullName evidence="6">IclR family transcriptional regulator</fullName>
    </submittedName>
</protein>
<dbReference type="OrthoDB" id="60629at2"/>
<keyword evidence="7" id="KW-1185">Reference proteome</keyword>
<keyword evidence="1" id="KW-0805">Transcription regulation</keyword>
<dbReference type="SMART" id="SM00346">
    <property type="entry name" value="HTH_ICLR"/>
    <property type="match status" value="1"/>
</dbReference>
<sequence length="261" mass="28673">MSPAHRDTGEITAVGRAAEILKQFARSRGALSAAALTQRTGLPKTTVYRMVGELVRVGLLERDGQDYRPGLLFFELGETLPQQRDLREVSRTHLLTLHEATRQNVGLALLDGFDVVHLEVFRGAEGPRLPQHSGGRWPAHASASGKAMLAFMPEEKVVIPDILQRFTQHTIVESGALRDELRRVWRRGVGFDRQEALNGIVGIAAPIVGPDGEVLAAVSMSGVLGRIDTARMDVAVRTTALTISRDLEQARSIVRPVLRRR</sequence>
<dbReference type="PROSITE" id="PS51078">
    <property type="entry name" value="ICLR_ED"/>
    <property type="match status" value="1"/>
</dbReference>
<dbReference type="Gene3D" id="3.30.450.40">
    <property type="match status" value="1"/>
</dbReference>
<dbReference type="RefSeq" id="WP_148355044.1">
    <property type="nucleotide sequence ID" value="NZ_JBHSBF010000002.1"/>
</dbReference>
<dbReference type="Proteomes" id="UP000322634">
    <property type="component" value="Unassembled WGS sequence"/>
</dbReference>
<dbReference type="Pfam" id="PF01614">
    <property type="entry name" value="IclR_C"/>
    <property type="match status" value="1"/>
</dbReference>
<dbReference type="GO" id="GO:0003700">
    <property type="term" value="F:DNA-binding transcription factor activity"/>
    <property type="evidence" value="ECO:0007669"/>
    <property type="project" value="TreeGrafter"/>
</dbReference>
<comment type="caution">
    <text evidence="6">The sequence shown here is derived from an EMBL/GenBank/DDBJ whole genome shotgun (WGS) entry which is preliminary data.</text>
</comment>
<dbReference type="InterPro" id="IPR005471">
    <property type="entry name" value="Tscrpt_reg_IclR_N"/>
</dbReference>
<gene>
    <name evidence="6" type="ORF">FXF65_37950</name>
</gene>
<dbReference type="Pfam" id="PF09339">
    <property type="entry name" value="HTH_IclR"/>
    <property type="match status" value="1"/>
</dbReference>
<evidence type="ECO:0000259" key="4">
    <source>
        <dbReference type="PROSITE" id="PS51077"/>
    </source>
</evidence>
<dbReference type="SUPFAM" id="SSF46785">
    <property type="entry name" value="Winged helix' DNA-binding domain"/>
    <property type="match status" value="1"/>
</dbReference>
<proteinExistence type="predicted"/>
<evidence type="ECO:0000256" key="3">
    <source>
        <dbReference type="ARBA" id="ARBA00023163"/>
    </source>
</evidence>
<dbReference type="InterPro" id="IPR050707">
    <property type="entry name" value="HTH_MetabolicPath_Reg"/>
</dbReference>
<keyword evidence="2" id="KW-0238">DNA-binding</keyword>
<evidence type="ECO:0000313" key="7">
    <source>
        <dbReference type="Proteomes" id="UP000322634"/>
    </source>
</evidence>
<dbReference type="InterPro" id="IPR036388">
    <property type="entry name" value="WH-like_DNA-bd_sf"/>
</dbReference>
<feature type="domain" description="IclR-ED" evidence="5">
    <location>
        <begin position="72"/>
        <end position="253"/>
    </location>
</feature>
<dbReference type="InterPro" id="IPR029016">
    <property type="entry name" value="GAF-like_dom_sf"/>
</dbReference>
<dbReference type="EMBL" id="VSFF01000016">
    <property type="protein sequence ID" value="TYC08672.1"/>
    <property type="molecule type" value="Genomic_DNA"/>
</dbReference>
<organism evidence="6 7">
    <name type="scientific">Actinomadura syzygii</name>
    <dbReference type="NCBI Taxonomy" id="1427538"/>
    <lineage>
        <taxon>Bacteria</taxon>
        <taxon>Bacillati</taxon>
        <taxon>Actinomycetota</taxon>
        <taxon>Actinomycetes</taxon>
        <taxon>Streptosporangiales</taxon>
        <taxon>Thermomonosporaceae</taxon>
        <taxon>Actinomadura</taxon>
    </lineage>
</organism>